<proteinExistence type="predicted"/>
<dbReference type="OrthoDB" id="5318346at2759"/>
<protein>
    <recommendedName>
        <fullName evidence="2">SRR1-like domain-containing protein</fullName>
    </recommendedName>
</protein>
<name>A0A9P8Y596_9PEZI</name>
<dbReference type="RefSeq" id="XP_046011858.1">
    <property type="nucleotide sequence ID" value="XM_046158898.1"/>
</dbReference>
<gene>
    <name evidence="3" type="ORF">B0I36DRAFT_364092</name>
</gene>
<dbReference type="GeneID" id="70188444"/>
<dbReference type="InterPro" id="IPR012942">
    <property type="entry name" value="SRR1-like"/>
</dbReference>
<dbReference type="Pfam" id="PF07985">
    <property type="entry name" value="SRR1"/>
    <property type="match status" value="1"/>
</dbReference>
<feature type="compositionally biased region" description="Basic residues" evidence="1">
    <location>
        <begin position="25"/>
        <end position="34"/>
    </location>
</feature>
<evidence type="ECO:0000313" key="3">
    <source>
        <dbReference type="EMBL" id="KAH7029570.1"/>
    </source>
</evidence>
<evidence type="ECO:0000313" key="4">
    <source>
        <dbReference type="Proteomes" id="UP000756346"/>
    </source>
</evidence>
<dbReference type="EMBL" id="JAGTJQ010000006">
    <property type="protein sequence ID" value="KAH7029570.1"/>
    <property type="molecule type" value="Genomic_DNA"/>
</dbReference>
<dbReference type="PANTHER" id="PTHR42080">
    <property type="entry name" value="SRR1 DOMAIN-CONTAINING PROTEIN"/>
    <property type="match status" value="1"/>
</dbReference>
<dbReference type="PANTHER" id="PTHR42080:SF1">
    <property type="entry name" value="SRR1-LIKE DOMAIN-CONTAINING PROTEIN"/>
    <property type="match status" value="1"/>
</dbReference>
<reference evidence="3" key="1">
    <citation type="journal article" date="2021" name="Nat. Commun.">
        <title>Genetic determinants of endophytism in the Arabidopsis root mycobiome.</title>
        <authorList>
            <person name="Mesny F."/>
            <person name="Miyauchi S."/>
            <person name="Thiergart T."/>
            <person name="Pickel B."/>
            <person name="Atanasova L."/>
            <person name="Karlsson M."/>
            <person name="Huettel B."/>
            <person name="Barry K.W."/>
            <person name="Haridas S."/>
            <person name="Chen C."/>
            <person name="Bauer D."/>
            <person name="Andreopoulos W."/>
            <person name="Pangilinan J."/>
            <person name="LaButti K."/>
            <person name="Riley R."/>
            <person name="Lipzen A."/>
            <person name="Clum A."/>
            <person name="Drula E."/>
            <person name="Henrissat B."/>
            <person name="Kohler A."/>
            <person name="Grigoriev I.V."/>
            <person name="Martin F.M."/>
            <person name="Hacquard S."/>
        </authorList>
    </citation>
    <scope>NUCLEOTIDE SEQUENCE</scope>
    <source>
        <strain evidence="3">MPI-CAGE-CH-0230</strain>
    </source>
</reference>
<sequence length="266" mass="29917">MGPQSTQVVHEPLAANDGEQEWTKVQRKSRRGPKARAQSAKMPTRPGVVTATPTPRQATASDLTAQDIREQHKRIYDQWLESDCHKKLEEIISTKADLAHIKRAVCFGIGTFDPEDGAWEVKRRTHVQLAAFLRIIGLLEAKQKSPIQCLFQEPVFSANDADFISQLGHHVVESPAGFELVDESTLVYGVHLYREIYSQAIAKAIPAVFVGTGYDVWDNYHDTQDLDWDRLKTVDAACEKVQFPQDKGYTTFTSTSLHWRRPDGSG</sequence>
<dbReference type="AlphaFoldDB" id="A0A9P8Y596"/>
<feature type="region of interest" description="Disordered" evidence="1">
    <location>
        <begin position="1"/>
        <end position="57"/>
    </location>
</feature>
<organism evidence="3 4">
    <name type="scientific">Microdochium trichocladiopsis</name>
    <dbReference type="NCBI Taxonomy" id="1682393"/>
    <lineage>
        <taxon>Eukaryota</taxon>
        <taxon>Fungi</taxon>
        <taxon>Dikarya</taxon>
        <taxon>Ascomycota</taxon>
        <taxon>Pezizomycotina</taxon>
        <taxon>Sordariomycetes</taxon>
        <taxon>Xylariomycetidae</taxon>
        <taxon>Xylariales</taxon>
        <taxon>Microdochiaceae</taxon>
        <taxon>Microdochium</taxon>
    </lineage>
</organism>
<dbReference type="Proteomes" id="UP000756346">
    <property type="component" value="Unassembled WGS sequence"/>
</dbReference>
<comment type="caution">
    <text evidence="3">The sequence shown here is derived from an EMBL/GenBank/DDBJ whole genome shotgun (WGS) entry which is preliminary data.</text>
</comment>
<evidence type="ECO:0000259" key="2">
    <source>
        <dbReference type="Pfam" id="PF07985"/>
    </source>
</evidence>
<keyword evidence="4" id="KW-1185">Reference proteome</keyword>
<evidence type="ECO:0000256" key="1">
    <source>
        <dbReference type="SAM" id="MobiDB-lite"/>
    </source>
</evidence>
<accession>A0A9P8Y596</accession>
<feature type="domain" description="SRR1-like" evidence="2">
    <location>
        <begin position="90"/>
        <end position="259"/>
    </location>
</feature>